<comment type="caution">
    <text evidence="1">The sequence shown here is derived from an EMBL/GenBank/DDBJ whole genome shotgun (WGS) entry which is preliminary data.</text>
</comment>
<organism evidence="1 2">
    <name type="scientific">Phlebia brevispora</name>
    <dbReference type="NCBI Taxonomy" id="194682"/>
    <lineage>
        <taxon>Eukaryota</taxon>
        <taxon>Fungi</taxon>
        <taxon>Dikarya</taxon>
        <taxon>Basidiomycota</taxon>
        <taxon>Agaricomycotina</taxon>
        <taxon>Agaricomycetes</taxon>
        <taxon>Polyporales</taxon>
        <taxon>Meruliaceae</taxon>
        <taxon>Phlebia</taxon>
    </lineage>
</organism>
<name>A0ACC1T8Y9_9APHY</name>
<evidence type="ECO:0000313" key="1">
    <source>
        <dbReference type="EMBL" id="KAJ3555999.1"/>
    </source>
</evidence>
<reference evidence="1" key="1">
    <citation type="submission" date="2022-07" db="EMBL/GenBank/DDBJ databases">
        <title>Genome Sequence of Phlebia brevispora.</title>
        <authorList>
            <person name="Buettner E."/>
        </authorList>
    </citation>
    <scope>NUCLEOTIDE SEQUENCE</scope>
    <source>
        <strain evidence="1">MPL23</strain>
    </source>
</reference>
<sequence length="307" mass="33789">MMSLSLSYISALDAGKRSRGAAIGLLFYDHLISLDSEASVVIGLPSRTSLIGISSAPDIPRLDEEKAASSVLPLCLQPHVCLPILYLGYDTHNSKRSGGFKGSCVIYLMCDAMITLVATILVQAFLQLRIYALYQRNRKILLLLLALSALEVSAMSILVAVTMSSLDRLPLVSTPTGCAYQGLLKISALFWIPGLVVEPMLCVLVAYRAWGDNGNIPLIKCMARDSFIYFIVIFAEMLVNTVIWAKYPQYINIFNPWSAALPSLLGSRLFLGMRKTTQKENADSYIIETYAIEVPEDAHESHPDDAF</sequence>
<dbReference type="Proteomes" id="UP001148662">
    <property type="component" value="Unassembled WGS sequence"/>
</dbReference>
<evidence type="ECO:0000313" key="2">
    <source>
        <dbReference type="Proteomes" id="UP001148662"/>
    </source>
</evidence>
<accession>A0ACC1T8Y9</accession>
<gene>
    <name evidence="1" type="ORF">NM688_g2270</name>
</gene>
<protein>
    <submittedName>
        <fullName evidence="1">Uncharacterized protein</fullName>
    </submittedName>
</protein>
<dbReference type="EMBL" id="JANHOG010000280">
    <property type="protein sequence ID" value="KAJ3555999.1"/>
    <property type="molecule type" value="Genomic_DNA"/>
</dbReference>
<proteinExistence type="predicted"/>
<keyword evidence="2" id="KW-1185">Reference proteome</keyword>